<dbReference type="RefSeq" id="WP_144985997.1">
    <property type="nucleotide sequence ID" value="NZ_CP037920.1"/>
</dbReference>
<dbReference type="GO" id="GO:0043590">
    <property type="term" value="C:bacterial nucleoid"/>
    <property type="evidence" value="ECO:0007669"/>
    <property type="project" value="UniProtKB-UniRule"/>
</dbReference>
<dbReference type="InterPro" id="IPR036894">
    <property type="entry name" value="YbaB-like_sf"/>
</dbReference>
<dbReference type="PANTHER" id="PTHR33449">
    <property type="entry name" value="NUCLEOID-ASSOCIATED PROTEIN YBAB"/>
    <property type="match status" value="1"/>
</dbReference>
<dbReference type="SUPFAM" id="SSF82607">
    <property type="entry name" value="YbaB-like"/>
    <property type="match status" value="1"/>
</dbReference>
<dbReference type="KEGG" id="gaw:V144x_31710"/>
<sequence>MFKGLGNIAGMMKQFSEMQGRMQEMQEKLGKLRFEGSAGGGMVNVEANGQQKILAYKIDQTLLDSDDKEMLEDLLTAATNQALEKAREGAAEEMAQLTGGMNIPGLDEALAKFNPNA</sequence>
<evidence type="ECO:0000256" key="1">
    <source>
        <dbReference type="ARBA" id="ARBA00023125"/>
    </source>
</evidence>
<name>A0A517VXG0_9PLAN</name>
<dbReference type="NCBIfam" id="TIGR00103">
    <property type="entry name" value="DNA_YbaB_EbfC"/>
    <property type="match status" value="1"/>
</dbReference>
<dbReference type="Proteomes" id="UP000318704">
    <property type="component" value="Chromosome"/>
</dbReference>
<dbReference type="EMBL" id="CP037920">
    <property type="protein sequence ID" value="QDT97690.1"/>
    <property type="molecule type" value="Genomic_DNA"/>
</dbReference>
<proteinExistence type="inferred from homology"/>
<keyword evidence="2" id="KW-0963">Cytoplasm</keyword>
<comment type="similarity">
    <text evidence="2">Belongs to the YbaB/EbfC family.</text>
</comment>
<organism evidence="3 4">
    <name type="scientific">Gimesia aquarii</name>
    <dbReference type="NCBI Taxonomy" id="2527964"/>
    <lineage>
        <taxon>Bacteria</taxon>
        <taxon>Pseudomonadati</taxon>
        <taxon>Planctomycetota</taxon>
        <taxon>Planctomycetia</taxon>
        <taxon>Planctomycetales</taxon>
        <taxon>Planctomycetaceae</taxon>
        <taxon>Gimesia</taxon>
    </lineage>
</organism>
<dbReference type="PIRSF" id="PIRSF004555">
    <property type="entry name" value="UCP004555"/>
    <property type="match status" value="1"/>
</dbReference>
<dbReference type="AlphaFoldDB" id="A0A517VXG0"/>
<comment type="subunit">
    <text evidence="2">Homodimer.</text>
</comment>
<keyword evidence="1 2" id="KW-0238">DNA-binding</keyword>
<dbReference type="Gene3D" id="3.30.1310.10">
    <property type="entry name" value="Nucleoid-associated protein YbaB-like domain"/>
    <property type="match status" value="1"/>
</dbReference>
<evidence type="ECO:0000313" key="4">
    <source>
        <dbReference type="Proteomes" id="UP000318704"/>
    </source>
</evidence>
<comment type="subcellular location">
    <subcellularLocation>
        <location evidence="2">Cytoplasm</location>
        <location evidence="2">Nucleoid</location>
    </subcellularLocation>
</comment>
<dbReference type="Pfam" id="PF02575">
    <property type="entry name" value="YbaB_DNA_bd"/>
    <property type="match status" value="1"/>
</dbReference>
<accession>A0A517VXG0</accession>
<comment type="function">
    <text evidence="2">Binds to DNA and alters its conformation. May be involved in regulation of gene expression, nucleoid organization and DNA protection.</text>
</comment>
<protein>
    <recommendedName>
        <fullName evidence="2">Nucleoid-associated protein V144x_31710</fullName>
    </recommendedName>
</protein>
<gene>
    <name evidence="3" type="ORF">V144x_31710</name>
</gene>
<dbReference type="HAMAP" id="MF_00274">
    <property type="entry name" value="DNA_YbaB_EbfC"/>
    <property type="match status" value="1"/>
</dbReference>
<dbReference type="InterPro" id="IPR004401">
    <property type="entry name" value="YbaB/EbfC"/>
</dbReference>
<evidence type="ECO:0000256" key="2">
    <source>
        <dbReference type="HAMAP-Rule" id="MF_00274"/>
    </source>
</evidence>
<reference evidence="3 4" key="1">
    <citation type="submission" date="2019-03" db="EMBL/GenBank/DDBJ databases">
        <title>Deep-cultivation of Planctomycetes and their phenomic and genomic characterization uncovers novel biology.</title>
        <authorList>
            <person name="Wiegand S."/>
            <person name="Jogler M."/>
            <person name="Boedeker C."/>
            <person name="Pinto D."/>
            <person name="Vollmers J."/>
            <person name="Rivas-Marin E."/>
            <person name="Kohn T."/>
            <person name="Peeters S.H."/>
            <person name="Heuer A."/>
            <person name="Rast P."/>
            <person name="Oberbeckmann S."/>
            <person name="Bunk B."/>
            <person name="Jeske O."/>
            <person name="Meyerdierks A."/>
            <person name="Storesund J.E."/>
            <person name="Kallscheuer N."/>
            <person name="Luecker S."/>
            <person name="Lage O.M."/>
            <person name="Pohl T."/>
            <person name="Merkel B.J."/>
            <person name="Hornburger P."/>
            <person name="Mueller R.-W."/>
            <person name="Bruemmer F."/>
            <person name="Labrenz M."/>
            <person name="Spormann A.M."/>
            <person name="Op den Camp H."/>
            <person name="Overmann J."/>
            <person name="Amann R."/>
            <person name="Jetten M.S.M."/>
            <person name="Mascher T."/>
            <person name="Medema M.H."/>
            <person name="Devos D.P."/>
            <person name="Kaster A.-K."/>
            <person name="Ovreas L."/>
            <person name="Rohde M."/>
            <person name="Galperin M.Y."/>
            <person name="Jogler C."/>
        </authorList>
    </citation>
    <scope>NUCLEOTIDE SEQUENCE [LARGE SCALE GENOMIC DNA]</scope>
    <source>
        <strain evidence="3 4">V144</strain>
    </source>
</reference>
<dbReference type="GO" id="GO:0003677">
    <property type="term" value="F:DNA binding"/>
    <property type="evidence" value="ECO:0007669"/>
    <property type="project" value="UniProtKB-UniRule"/>
</dbReference>
<dbReference type="GO" id="GO:0005829">
    <property type="term" value="C:cytosol"/>
    <property type="evidence" value="ECO:0007669"/>
    <property type="project" value="TreeGrafter"/>
</dbReference>
<evidence type="ECO:0000313" key="3">
    <source>
        <dbReference type="EMBL" id="QDT97690.1"/>
    </source>
</evidence>
<dbReference type="PANTHER" id="PTHR33449:SF1">
    <property type="entry name" value="NUCLEOID-ASSOCIATED PROTEIN YBAB"/>
    <property type="match status" value="1"/>
</dbReference>